<dbReference type="OrthoDB" id="36892at2157"/>
<comment type="caution">
    <text evidence="2">The sequence shown here is derived from an EMBL/GenBank/DDBJ whole genome shotgun (WGS) entry which is preliminary data.</text>
</comment>
<keyword evidence="3" id="KW-1185">Reference proteome</keyword>
<dbReference type="Gene3D" id="2.30.42.10">
    <property type="match status" value="1"/>
</dbReference>
<dbReference type="PROSITE" id="PS50106">
    <property type="entry name" value="PDZ"/>
    <property type="match status" value="1"/>
</dbReference>
<dbReference type="RefSeq" id="WP_048100330.1">
    <property type="nucleotide sequence ID" value="NZ_JFZT01000052.1"/>
</dbReference>
<dbReference type="Gene3D" id="1.10.390.10">
    <property type="entry name" value="Neutral Protease Domain 2"/>
    <property type="match status" value="1"/>
</dbReference>
<dbReference type="InterPro" id="IPR007963">
    <property type="entry name" value="Peptidase_M61_catalytic"/>
</dbReference>
<evidence type="ECO:0000259" key="1">
    <source>
        <dbReference type="PROSITE" id="PS50106"/>
    </source>
</evidence>
<dbReference type="EMBL" id="JFZT01000052">
    <property type="protein sequence ID" value="EZQ02264.1"/>
    <property type="molecule type" value="Genomic_DNA"/>
</dbReference>
<feature type="domain" description="PDZ" evidence="1">
    <location>
        <begin position="388"/>
        <end position="450"/>
    </location>
</feature>
<name>A0A031LJE7_9CREN</name>
<reference evidence="2 3" key="1">
    <citation type="submission" date="2014-03" db="EMBL/GenBank/DDBJ databases">
        <title>Draft genome sequence of the novel thermoacidophilic archaea Acidianus copahuensis ALE1 strain, isolated from Copahue volcanic area in Neuquen Argentina.</title>
        <authorList>
            <person name="Urbieta M.S."/>
            <person name="Rascovan N."/>
            <person name="Castro C."/>
            <person name="Revale S."/>
            <person name="Giaveno M.A."/>
            <person name="Vazquez M.P."/>
            <person name="Donati E.R."/>
        </authorList>
    </citation>
    <scope>NUCLEOTIDE SEQUENCE [LARGE SCALE GENOMIC DNA]</scope>
    <source>
        <strain evidence="2 3">ALE1</strain>
    </source>
</reference>
<proteinExistence type="predicted"/>
<dbReference type="Pfam" id="PF17899">
    <property type="entry name" value="Peptidase_M61_N"/>
    <property type="match status" value="1"/>
</dbReference>
<evidence type="ECO:0000313" key="2">
    <source>
        <dbReference type="EMBL" id="EZQ02264.1"/>
    </source>
</evidence>
<evidence type="ECO:0000313" key="3">
    <source>
        <dbReference type="Proteomes" id="UP000024332"/>
    </source>
</evidence>
<gene>
    <name evidence="2" type="ORF">CM19_10690</name>
</gene>
<dbReference type="InterPro" id="IPR001478">
    <property type="entry name" value="PDZ"/>
</dbReference>
<dbReference type="InterPro" id="IPR027268">
    <property type="entry name" value="Peptidase_M4/M1_CTD_sf"/>
</dbReference>
<dbReference type="InterPro" id="IPR036034">
    <property type="entry name" value="PDZ_sf"/>
</dbReference>
<dbReference type="SMART" id="SM00228">
    <property type="entry name" value="PDZ"/>
    <property type="match status" value="1"/>
</dbReference>
<dbReference type="AlphaFoldDB" id="A0A031LJE7"/>
<sequence>MYFTVKPKNRYIEVKAKGNEGIVTFPTFIPGSYVIREMERNIVEINGIRISKNKFYVKDKFSYLIYAASPDQREAISTNDYLFINPPAVFPFQDKSDEYCVELLITWKINTTLKRKGNVFCADNYNEFADSPIEASPNLKLLDVDDNHAVSTIDEINIEKISKIVNIADSIMGIENKGKRYLFHFRRSDKNYGGIEHLNSSAIVIPWEAKEIERIFAHEYFHRLNVKQLIPADLNIDYETETYSELLWFAEGFTDYMSWQIVSRSNVVEPKDVAKGIANSLQTLTFPGSKRMSLAESSRTTWIKYYKRDANFLNSAISYYDGGLALALYVDMELNGKGERIDILFKKLERKYTAEQIFSTIRRLGVDIEDLVYSPAYEIIRTLEDINIVEIIDKGKDYIGFSLDDNKVIFVEDQSPADVAGIFPMDQIISVNGSKLLNFDQENDVYFIREGRIKFTKIFQGKSPGHSVKVKLDKVFPRSEAISEAKVI</sequence>
<dbReference type="Gene3D" id="2.60.40.3650">
    <property type="match status" value="1"/>
</dbReference>
<accession>A0A031LJE7</accession>
<organism evidence="2 3">
    <name type="scientific">Candidatus Acidianus copahuensis</name>
    <dbReference type="NCBI Taxonomy" id="1160895"/>
    <lineage>
        <taxon>Archaea</taxon>
        <taxon>Thermoproteota</taxon>
        <taxon>Thermoprotei</taxon>
        <taxon>Sulfolobales</taxon>
        <taxon>Sulfolobaceae</taxon>
        <taxon>Acidianus</taxon>
    </lineage>
</organism>
<dbReference type="Proteomes" id="UP000024332">
    <property type="component" value="Unassembled WGS sequence"/>
</dbReference>
<protein>
    <submittedName>
        <fullName evidence="2">Peptidase M61</fullName>
    </submittedName>
</protein>
<dbReference type="Pfam" id="PF05299">
    <property type="entry name" value="Peptidase_M61"/>
    <property type="match status" value="1"/>
</dbReference>
<dbReference type="SUPFAM" id="SSF50156">
    <property type="entry name" value="PDZ domain-like"/>
    <property type="match status" value="1"/>
</dbReference>
<dbReference type="InterPro" id="IPR040756">
    <property type="entry name" value="Peptidase_M61_N"/>
</dbReference>